<organism evidence="1 2">
    <name type="scientific">Dokdonia pacifica</name>
    <dbReference type="NCBI Taxonomy" id="1627892"/>
    <lineage>
        <taxon>Bacteria</taxon>
        <taxon>Pseudomonadati</taxon>
        <taxon>Bacteroidota</taxon>
        <taxon>Flavobacteriia</taxon>
        <taxon>Flavobacteriales</taxon>
        <taxon>Flavobacteriaceae</taxon>
        <taxon>Dokdonia</taxon>
    </lineage>
</organism>
<evidence type="ECO:0000313" key="1">
    <source>
        <dbReference type="EMBL" id="SNR35456.1"/>
    </source>
</evidence>
<reference evidence="1 2" key="1">
    <citation type="submission" date="2017-06" db="EMBL/GenBank/DDBJ databases">
        <authorList>
            <person name="Kim H.J."/>
            <person name="Triplett B.A."/>
        </authorList>
    </citation>
    <scope>NUCLEOTIDE SEQUENCE [LARGE SCALE GENOMIC DNA]</scope>
    <source>
        <strain evidence="1 2">DSM 25597</strain>
    </source>
</reference>
<sequence length="41" mass="4443">MLPKGPSLTVMATVGPSSLEQDVNDQINNTNNEKMINSLKI</sequence>
<gene>
    <name evidence="1" type="ORF">SAMN06265376_10144</name>
</gene>
<name>A0A238VMK0_9FLAO</name>
<keyword evidence="2" id="KW-1185">Reference proteome</keyword>
<proteinExistence type="predicted"/>
<dbReference type="EMBL" id="FZNY01000001">
    <property type="protein sequence ID" value="SNR35456.1"/>
    <property type="molecule type" value="Genomic_DNA"/>
</dbReference>
<evidence type="ECO:0000313" key="2">
    <source>
        <dbReference type="Proteomes" id="UP000198379"/>
    </source>
</evidence>
<accession>A0A238VMK0</accession>
<dbReference type="AlphaFoldDB" id="A0A238VMK0"/>
<dbReference type="Proteomes" id="UP000198379">
    <property type="component" value="Unassembled WGS sequence"/>
</dbReference>
<protein>
    <submittedName>
        <fullName evidence="1">Uncharacterized protein</fullName>
    </submittedName>
</protein>